<evidence type="ECO:0000256" key="1">
    <source>
        <dbReference type="ARBA" id="ARBA00000968"/>
    </source>
</evidence>
<dbReference type="NCBIfam" id="NF006767">
    <property type="entry name" value="PRK09289.1"/>
    <property type="match status" value="1"/>
</dbReference>
<dbReference type="InterPro" id="IPR017938">
    <property type="entry name" value="Riboflavin_synthase-like_b-brl"/>
</dbReference>
<comment type="function">
    <text evidence="2">Catalyzes the dismutation of two molecules of 6,7-dimethyl-8-ribityllumazine, resulting in the formation of riboflavin and 5-amino-6-(D-ribitylamino)uracil.</text>
</comment>
<evidence type="ECO:0000256" key="4">
    <source>
        <dbReference type="ARBA" id="ARBA00012827"/>
    </source>
</evidence>
<keyword evidence="7 12" id="KW-0808">Transferase</keyword>
<comment type="caution">
    <text evidence="12">The sequence shown here is derived from an EMBL/GenBank/DDBJ whole genome shotgun (WGS) entry which is preliminary data.</text>
</comment>
<dbReference type="Pfam" id="PF00677">
    <property type="entry name" value="Lum_binding"/>
    <property type="match status" value="2"/>
</dbReference>
<evidence type="ECO:0000256" key="2">
    <source>
        <dbReference type="ARBA" id="ARBA00002803"/>
    </source>
</evidence>
<dbReference type="EC" id="2.5.1.9" evidence="4 9"/>
<dbReference type="Gene3D" id="2.40.30.20">
    <property type="match status" value="2"/>
</dbReference>
<dbReference type="Proteomes" id="UP000661077">
    <property type="component" value="Unassembled WGS sequence"/>
</dbReference>
<name>A0ABS1X1E2_9GAMM</name>
<sequence length="197" mass="20830">MFTGIVQSVGEVRAVTPRGGDVELLIGAPGLDLKSVAIGDSISCSGCCLTVTRIEGDAFAADASLETLNVTTLGQWAAGQRLNLEKALCAGQPLGGHYVTGHVDGIASVVDRVNDARSIRVQFEAPVPLARYIARKGSVCIDGVSLTVNDVEGARFSVNLIPHTLEVTTLNEYRAGTRVNLEVDIIARYLERLNAPV</sequence>
<evidence type="ECO:0000256" key="7">
    <source>
        <dbReference type="ARBA" id="ARBA00022679"/>
    </source>
</evidence>
<gene>
    <name evidence="12" type="ORF">JM946_20055</name>
</gene>
<organism evidence="12 13">
    <name type="scientific">Steroidobacter gossypii</name>
    <dbReference type="NCBI Taxonomy" id="2805490"/>
    <lineage>
        <taxon>Bacteria</taxon>
        <taxon>Pseudomonadati</taxon>
        <taxon>Pseudomonadota</taxon>
        <taxon>Gammaproteobacteria</taxon>
        <taxon>Steroidobacterales</taxon>
        <taxon>Steroidobacteraceae</taxon>
        <taxon>Steroidobacter</taxon>
    </lineage>
</organism>
<keyword evidence="8" id="KW-0677">Repeat</keyword>
<feature type="domain" description="Lumazine-binding" evidence="11">
    <location>
        <begin position="1"/>
        <end position="97"/>
    </location>
</feature>
<keyword evidence="6" id="KW-0686">Riboflavin biosynthesis</keyword>
<dbReference type="PANTHER" id="PTHR21098">
    <property type="entry name" value="RIBOFLAVIN SYNTHASE ALPHA CHAIN"/>
    <property type="match status" value="1"/>
</dbReference>
<dbReference type="NCBIfam" id="TIGR00187">
    <property type="entry name" value="ribE"/>
    <property type="match status" value="1"/>
</dbReference>
<protein>
    <recommendedName>
        <fullName evidence="5 9">Riboflavin synthase</fullName>
        <ecNumber evidence="4 9">2.5.1.9</ecNumber>
    </recommendedName>
</protein>
<feature type="domain" description="Lumazine-binding" evidence="11">
    <location>
        <begin position="98"/>
        <end position="194"/>
    </location>
</feature>
<proteinExistence type="predicted"/>
<evidence type="ECO:0000256" key="9">
    <source>
        <dbReference type="NCBIfam" id="TIGR00187"/>
    </source>
</evidence>
<dbReference type="RefSeq" id="WP_203169146.1">
    <property type="nucleotide sequence ID" value="NZ_JAEVLS010000004.1"/>
</dbReference>
<dbReference type="SUPFAM" id="SSF63380">
    <property type="entry name" value="Riboflavin synthase domain-like"/>
    <property type="match status" value="2"/>
</dbReference>
<feature type="repeat" description="Lumazine-binding" evidence="10">
    <location>
        <begin position="1"/>
        <end position="97"/>
    </location>
</feature>
<comment type="pathway">
    <text evidence="3">Cofactor biosynthesis; riboflavin biosynthesis; riboflavin from 2-hydroxy-3-oxobutyl phosphate and 5-amino-6-(D-ribitylamino)uracil: step 2/2.</text>
</comment>
<comment type="catalytic activity">
    <reaction evidence="1">
        <text>2 6,7-dimethyl-8-(1-D-ribityl)lumazine + H(+) = 5-amino-6-(D-ribitylamino)uracil + riboflavin</text>
        <dbReference type="Rhea" id="RHEA:20772"/>
        <dbReference type="ChEBI" id="CHEBI:15378"/>
        <dbReference type="ChEBI" id="CHEBI:15934"/>
        <dbReference type="ChEBI" id="CHEBI:57986"/>
        <dbReference type="ChEBI" id="CHEBI:58201"/>
        <dbReference type="EC" id="2.5.1.9"/>
    </reaction>
</comment>
<dbReference type="PIRSF" id="PIRSF000498">
    <property type="entry name" value="Riboflavin_syn_A"/>
    <property type="match status" value="1"/>
</dbReference>
<evidence type="ECO:0000259" key="11">
    <source>
        <dbReference type="PROSITE" id="PS51177"/>
    </source>
</evidence>
<dbReference type="PANTHER" id="PTHR21098:SF12">
    <property type="entry name" value="RIBOFLAVIN SYNTHASE"/>
    <property type="match status" value="1"/>
</dbReference>
<evidence type="ECO:0000313" key="13">
    <source>
        <dbReference type="Proteomes" id="UP000661077"/>
    </source>
</evidence>
<dbReference type="GO" id="GO:0004746">
    <property type="term" value="F:riboflavin synthase activity"/>
    <property type="evidence" value="ECO:0007669"/>
    <property type="project" value="UniProtKB-EC"/>
</dbReference>
<evidence type="ECO:0000313" key="12">
    <source>
        <dbReference type="EMBL" id="MBM0107038.1"/>
    </source>
</evidence>
<evidence type="ECO:0000256" key="5">
    <source>
        <dbReference type="ARBA" id="ARBA00013950"/>
    </source>
</evidence>
<accession>A0ABS1X1E2</accession>
<keyword evidence="13" id="KW-1185">Reference proteome</keyword>
<dbReference type="PROSITE" id="PS51177">
    <property type="entry name" value="LUMAZINE_BIND"/>
    <property type="match status" value="2"/>
</dbReference>
<reference evidence="12 13" key="1">
    <citation type="journal article" date="2021" name="Int. J. Syst. Evol. Microbiol.">
        <title>Steroidobacter gossypii sp. nov., isolated from soil of cotton cropping field.</title>
        <authorList>
            <person name="Huang R."/>
            <person name="Yang S."/>
            <person name="Zhen C."/>
            <person name="Liu W."/>
        </authorList>
    </citation>
    <scope>NUCLEOTIDE SEQUENCE [LARGE SCALE GENOMIC DNA]</scope>
    <source>
        <strain evidence="12 13">S1-65</strain>
    </source>
</reference>
<evidence type="ECO:0000256" key="8">
    <source>
        <dbReference type="ARBA" id="ARBA00022737"/>
    </source>
</evidence>
<dbReference type="InterPro" id="IPR001783">
    <property type="entry name" value="Lumazine-bd"/>
</dbReference>
<dbReference type="InterPro" id="IPR026017">
    <property type="entry name" value="Lumazine-bd_dom"/>
</dbReference>
<dbReference type="InterPro" id="IPR023366">
    <property type="entry name" value="ATP_synth_asu-like_sf"/>
</dbReference>
<evidence type="ECO:0000256" key="3">
    <source>
        <dbReference type="ARBA" id="ARBA00004887"/>
    </source>
</evidence>
<evidence type="ECO:0000256" key="10">
    <source>
        <dbReference type="PROSITE-ProRule" id="PRU00524"/>
    </source>
</evidence>
<evidence type="ECO:0000256" key="6">
    <source>
        <dbReference type="ARBA" id="ARBA00022619"/>
    </source>
</evidence>
<dbReference type="EMBL" id="JAEVLS010000004">
    <property type="protein sequence ID" value="MBM0107038.1"/>
    <property type="molecule type" value="Genomic_DNA"/>
</dbReference>
<feature type="repeat" description="Lumazine-binding" evidence="10">
    <location>
        <begin position="98"/>
        <end position="194"/>
    </location>
</feature>
<dbReference type="NCBIfam" id="NF009566">
    <property type="entry name" value="PRK13020.1"/>
    <property type="match status" value="1"/>
</dbReference>
<dbReference type="CDD" id="cd00402">
    <property type="entry name" value="Riboflavin_synthase_like"/>
    <property type="match status" value="1"/>
</dbReference>